<dbReference type="Proteomes" id="UP000030652">
    <property type="component" value="Unassembled WGS sequence"/>
</dbReference>
<dbReference type="eggNOG" id="ENOG5033JT6">
    <property type="taxonomic scope" value="Bacteria"/>
</dbReference>
<comment type="caution">
    <text evidence="2">The sequence shown here is derived from an EMBL/GenBank/DDBJ whole genome shotgun (WGS) entry which is preliminary data.</text>
</comment>
<sequence length="146" mass="16233">MHIDIKILFSGIAIIVSIIAITISFLSARKSRIIGLRPVLVFYFQSGRGWYIKNIGNGPALNIILALLDADNRWISPEGIPSLAVNGEFVFGSFNTEIKINGWGCLYTDIAERSYSSIQKGNKTQIATGSLFPAWNSDEIRMKEEH</sequence>
<name>A0A0B0EI55_9BACT</name>
<dbReference type="AlphaFoldDB" id="A0A0B0EI55"/>
<dbReference type="EMBL" id="JRYO01000182">
    <property type="protein sequence ID" value="KHE91726.1"/>
    <property type="molecule type" value="Genomic_DNA"/>
</dbReference>
<gene>
    <name evidence="2" type="ORF">SCABRO_02539</name>
</gene>
<keyword evidence="1" id="KW-1133">Transmembrane helix</keyword>
<keyword evidence="1" id="KW-0472">Membrane</keyword>
<accession>A0A0B0EI55</accession>
<reference evidence="2 3" key="1">
    <citation type="submission" date="2014-10" db="EMBL/GenBank/DDBJ databases">
        <title>Draft genome of anammox bacterium scalindua brodae, obtained using differential coverage binning of sequence data from two enrichment reactors.</title>
        <authorList>
            <person name="Speth D.R."/>
            <person name="Russ L."/>
            <person name="Kartal B."/>
            <person name="Op den Camp H.J."/>
            <person name="Dutilh B.E."/>
            <person name="Jetten M.S."/>
        </authorList>
    </citation>
    <scope>NUCLEOTIDE SEQUENCE [LARGE SCALE GENOMIC DNA]</scope>
    <source>
        <strain evidence="2">RU1</strain>
    </source>
</reference>
<evidence type="ECO:0000313" key="3">
    <source>
        <dbReference type="Proteomes" id="UP000030652"/>
    </source>
</evidence>
<evidence type="ECO:0000313" key="2">
    <source>
        <dbReference type="EMBL" id="KHE91726.1"/>
    </source>
</evidence>
<keyword evidence="1" id="KW-0812">Transmembrane</keyword>
<evidence type="ECO:0000256" key="1">
    <source>
        <dbReference type="SAM" id="Phobius"/>
    </source>
</evidence>
<proteinExistence type="predicted"/>
<feature type="transmembrane region" description="Helical" evidence="1">
    <location>
        <begin position="6"/>
        <end position="28"/>
    </location>
</feature>
<organism evidence="2 3">
    <name type="scientific">Candidatus Scalindua brodae</name>
    <dbReference type="NCBI Taxonomy" id="237368"/>
    <lineage>
        <taxon>Bacteria</taxon>
        <taxon>Pseudomonadati</taxon>
        <taxon>Planctomycetota</taxon>
        <taxon>Candidatus Brocadiia</taxon>
        <taxon>Candidatus Brocadiales</taxon>
        <taxon>Candidatus Scalinduaceae</taxon>
        <taxon>Candidatus Scalindua</taxon>
    </lineage>
</organism>
<protein>
    <submittedName>
        <fullName evidence="2">Uncharacterized protein</fullName>
    </submittedName>
</protein>